<dbReference type="Proteomes" id="UP000694251">
    <property type="component" value="Chromosome 11"/>
</dbReference>
<evidence type="ECO:0000256" key="1">
    <source>
        <dbReference type="SAM" id="SignalP"/>
    </source>
</evidence>
<dbReference type="OrthoDB" id="1024755at2759"/>
<keyword evidence="3" id="KW-1185">Reference proteome</keyword>
<sequence length="78" mass="8647">MAKIQNSVCFTAVLLILILVSTEIPKIEGKTCKLFRGECPVDPCEPAKCDECCKAAFGKQICGKCEQESTELHCHCRR</sequence>
<gene>
    <name evidence="2" type="ORF">ISN44_As11g034060</name>
</gene>
<comment type="caution">
    <text evidence="2">The sequence shown here is derived from an EMBL/GenBank/DDBJ whole genome shotgun (WGS) entry which is preliminary data.</text>
</comment>
<proteinExistence type="predicted"/>
<protein>
    <recommendedName>
        <fullName evidence="4">Defensin-like protein</fullName>
    </recommendedName>
</protein>
<keyword evidence="1" id="KW-0732">Signal</keyword>
<evidence type="ECO:0000313" key="2">
    <source>
        <dbReference type="EMBL" id="KAG7557438.1"/>
    </source>
</evidence>
<evidence type="ECO:0008006" key="4">
    <source>
        <dbReference type="Google" id="ProtNLM"/>
    </source>
</evidence>
<accession>A0A8T1ZH11</accession>
<feature type="signal peptide" evidence="1">
    <location>
        <begin position="1"/>
        <end position="29"/>
    </location>
</feature>
<dbReference type="EMBL" id="JAEFBJ010000011">
    <property type="protein sequence ID" value="KAG7557438.1"/>
    <property type="molecule type" value="Genomic_DNA"/>
</dbReference>
<evidence type="ECO:0000313" key="3">
    <source>
        <dbReference type="Proteomes" id="UP000694251"/>
    </source>
</evidence>
<name>A0A8T1ZH11_ARASU</name>
<reference evidence="2 3" key="1">
    <citation type="submission" date="2020-12" db="EMBL/GenBank/DDBJ databases">
        <title>Concerted genomic and epigenomic changes stabilize Arabidopsis allopolyploids.</title>
        <authorList>
            <person name="Chen Z."/>
        </authorList>
    </citation>
    <scope>NUCLEOTIDE SEQUENCE [LARGE SCALE GENOMIC DNA]</scope>
    <source>
        <strain evidence="2">As9502</strain>
        <tissue evidence="2">Leaf</tissue>
    </source>
</reference>
<organism evidence="2 3">
    <name type="scientific">Arabidopsis suecica</name>
    <name type="common">Swedish thale-cress</name>
    <name type="synonym">Cardaminopsis suecica</name>
    <dbReference type="NCBI Taxonomy" id="45249"/>
    <lineage>
        <taxon>Eukaryota</taxon>
        <taxon>Viridiplantae</taxon>
        <taxon>Streptophyta</taxon>
        <taxon>Embryophyta</taxon>
        <taxon>Tracheophyta</taxon>
        <taxon>Spermatophyta</taxon>
        <taxon>Magnoliopsida</taxon>
        <taxon>eudicotyledons</taxon>
        <taxon>Gunneridae</taxon>
        <taxon>Pentapetalae</taxon>
        <taxon>rosids</taxon>
        <taxon>malvids</taxon>
        <taxon>Brassicales</taxon>
        <taxon>Brassicaceae</taxon>
        <taxon>Camelineae</taxon>
        <taxon>Arabidopsis</taxon>
    </lineage>
</organism>
<dbReference type="AlphaFoldDB" id="A0A8T1ZH11"/>
<feature type="chain" id="PRO_5035848875" description="Defensin-like protein" evidence="1">
    <location>
        <begin position="30"/>
        <end position="78"/>
    </location>
</feature>